<accession>A0A517S7X8</accession>
<dbReference type="PANTHER" id="PTHR33778:SF1">
    <property type="entry name" value="MAGNESIUM TRANSPORTER YHID-RELATED"/>
    <property type="match status" value="1"/>
</dbReference>
<dbReference type="InParanoid" id="A0A517S7X8"/>
<dbReference type="PRINTS" id="PR01837">
    <property type="entry name" value="MGTCSAPBPROT"/>
</dbReference>
<evidence type="ECO:0000256" key="1">
    <source>
        <dbReference type="ARBA" id="ARBA00004651"/>
    </source>
</evidence>
<dbReference type="KEGG" id="ccos:Pan44_02440"/>
<feature type="transmembrane region" description="Helical" evidence="7">
    <location>
        <begin position="131"/>
        <end position="150"/>
    </location>
</feature>
<keyword evidence="10" id="KW-1185">Reference proteome</keyword>
<sequence length="189" mass="19587">MDDLWKGVVEDFSDIPSIAESLRFLVRLVLAAALGGLLGFERARSGKSAGLRTHMLVALGSALFAMIPQQAGVTLTDMSRVVQGIVTGIGFIGAGAILKQSESQQVHGLTTAAGLWLTAAIGMSAGMGREMTAILGAVLAFVILAALQGVESRVTRSLNQTAGALERAAGDTVRMKIEPLPRQGNEGSA</sequence>
<dbReference type="InterPro" id="IPR003416">
    <property type="entry name" value="MgtC/SapB/SrpB/YhiD_fam"/>
</dbReference>
<keyword evidence="6 7" id="KW-0472">Membrane</keyword>
<dbReference type="Pfam" id="PF02308">
    <property type="entry name" value="MgtC"/>
    <property type="match status" value="1"/>
</dbReference>
<dbReference type="GO" id="GO:0005886">
    <property type="term" value="C:plasma membrane"/>
    <property type="evidence" value="ECO:0007669"/>
    <property type="project" value="UniProtKB-SubCell"/>
</dbReference>
<dbReference type="FunCoup" id="A0A517S7X8">
    <property type="interactions" value="87"/>
</dbReference>
<keyword evidence="5 7" id="KW-1133">Transmembrane helix</keyword>
<dbReference type="AlphaFoldDB" id="A0A517S7X8"/>
<feature type="transmembrane region" description="Helical" evidence="7">
    <location>
        <begin position="81"/>
        <end position="99"/>
    </location>
</feature>
<dbReference type="InterPro" id="IPR049177">
    <property type="entry name" value="MgtC_SapB_SrpB_YhiD_N"/>
</dbReference>
<comment type="subcellular location">
    <subcellularLocation>
        <location evidence="1">Cell membrane</location>
        <topology evidence="1">Multi-pass membrane protein</topology>
    </subcellularLocation>
</comment>
<evidence type="ECO:0000256" key="5">
    <source>
        <dbReference type="ARBA" id="ARBA00022989"/>
    </source>
</evidence>
<organism evidence="9 10">
    <name type="scientific">Caulifigura coniformis</name>
    <dbReference type="NCBI Taxonomy" id="2527983"/>
    <lineage>
        <taxon>Bacteria</taxon>
        <taxon>Pseudomonadati</taxon>
        <taxon>Planctomycetota</taxon>
        <taxon>Planctomycetia</taxon>
        <taxon>Planctomycetales</taxon>
        <taxon>Planctomycetaceae</taxon>
        <taxon>Caulifigura</taxon>
    </lineage>
</organism>
<evidence type="ECO:0000313" key="9">
    <source>
        <dbReference type="EMBL" id="QDT52235.1"/>
    </source>
</evidence>
<comment type="similarity">
    <text evidence="2">Belongs to the MgtC/SapB family.</text>
</comment>
<dbReference type="EMBL" id="CP036271">
    <property type="protein sequence ID" value="QDT52235.1"/>
    <property type="molecule type" value="Genomic_DNA"/>
</dbReference>
<feature type="transmembrane region" description="Helical" evidence="7">
    <location>
        <begin position="24"/>
        <end position="43"/>
    </location>
</feature>
<gene>
    <name evidence="9" type="ORF">Pan44_02440</name>
</gene>
<dbReference type="OrthoDB" id="9811198at2"/>
<evidence type="ECO:0000256" key="2">
    <source>
        <dbReference type="ARBA" id="ARBA00009298"/>
    </source>
</evidence>
<dbReference type="PANTHER" id="PTHR33778">
    <property type="entry name" value="PROTEIN MGTC"/>
    <property type="match status" value="1"/>
</dbReference>
<feature type="transmembrane region" description="Helical" evidence="7">
    <location>
        <begin position="55"/>
        <end position="75"/>
    </location>
</feature>
<evidence type="ECO:0000256" key="7">
    <source>
        <dbReference type="SAM" id="Phobius"/>
    </source>
</evidence>
<reference evidence="9 10" key="1">
    <citation type="submission" date="2019-02" db="EMBL/GenBank/DDBJ databases">
        <title>Deep-cultivation of Planctomycetes and their phenomic and genomic characterization uncovers novel biology.</title>
        <authorList>
            <person name="Wiegand S."/>
            <person name="Jogler M."/>
            <person name="Boedeker C."/>
            <person name="Pinto D."/>
            <person name="Vollmers J."/>
            <person name="Rivas-Marin E."/>
            <person name="Kohn T."/>
            <person name="Peeters S.H."/>
            <person name="Heuer A."/>
            <person name="Rast P."/>
            <person name="Oberbeckmann S."/>
            <person name="Bunk B."/>
            <person name="Jeske O."/>
            <person name="Meyerdierks A."/>
            <person name="Storesund J.E."/>
            <person name="Kallscheuer N."/>
            <person name="Luecker S."/>
            <person name="Lage O.M."/>
            <person name="Pohl T."/>
            <person name="Merkel B.J."/>
            <person name="Hornburger P."/>
            <person name="Mueller R.-W."/>
            <person name="Bruemmer F."/>
            <person name="Labrenz M."/>
            <person name="Spormann A.M."/>
            <person name="Op den Camp H."/>
            <person name="Overmann J."/>
            <person name="Amann R."/>
            <person name="Jetten M.S.M."/>
            <person name="Mascher T."/>
            <person name="Medema M.H."/>
            <person name="Devos D.P."/>
            <person name="Kaster A.-K."/>
            <person name="Ovreas L."/>
            <person name="Rohde M."/>
            <person name="Galperin M.Y."/>
            <person name="Jogler C."/>
        </authorList>
    </citation>
    <scope>NUCLEOTIDE SEQUENCE [LARGE SCALE GENOMIC DNA]</scope>
    <source>
        <strain evidence="9 10">Pan44</strain>
    </source>
</reference>
<dbReference type="RefSeq" id="WP_145026473.1">
    <property type="nucleotide sequence ID" value="NZ_CP036271.1"/>
</dbReference>
<keyword evidence="4 7" id="KW-0812">Transmembrane</keyword>
<proteinExistence type="inferred from homology"/>
<dbReference type="Proteomes" id="UP000315700">
    <property type="component" value="Chromosome"/>
</dbReference>
<name>A0A517S7X8_9PLAN</name>
<evidence type="ECO:0000259" key="8">
    <source>
        <dbReference type="Pfam" id="PF02308"/>
    </source>
</evidence>
<feature type="domain" description="MgtC/SapB/SrpB/YhiD N-terminal" evidence="8">
    <location>
        <begin position="28"/>
        <end position="152"/>
    </location>
</feature>
<evidence type="ECO:0000256" key="4">
    <source>
        <dbReference type="ARBA" id="ARBA00022692"/>
    </source>
</evidence>
<evidence type="ECO:0000256" key="6">
    <source>
        <dbReference type="ARBA" id="ARBA00023136"/>
    </source>
</evidence>
<keyword evidence="3" id="KW-1003">Cell membrane</keyword>
<protein>
    <submittedName>
        <fullName evidence="9">Putative Mg(2+) transport ATPase</fullName>
    </submittedName>
</protein>
<evidence type="ECO:0000256" key="3">
    <source>
        <dbReference type="ARBA" id="ARBA00022475"/>
    </source>
</evidence>
<evidence type="ECO:0000313" key="10">
    <source>
        <dbReference type="Proteomes" id="UP000315700"/>
    </source>
</evidence>
<feature type="transmembrane region" description="Helical" evidence="7">
    <location>
        <begin position="106"/>
        <end position="125"/>
    </location>
</feature>